<sequence>MTSAKRPLRSAAYWLDHVAVWLMLAVAAAVPLTYAVAQFQYEKGTLATTAQTRSYLLAQYIARNPQYWQFEEARLVGFVNDSMLGAQPGERRRVLDAKGQVAVENVPQAPPRPLIEVALTLYDAGRPVGNLVVERSIRPLVLGTALVSAASLAIALLLIWLIKSVLLHALRQSESDLRFRAEHDTLTSLPNREHFRTRVVAAIEQAAQARTAVAVLFIDLDHFKAINDALGHDAGDATLCEVAQRLRSTIRQGDMVARLSGDEFAILLDVTHDAEVAAGVAREVASGVVTQCGRPFSFEGQVHRIGASVGIAVYPSDADTADALLAHADTAMLNAKRAGRGKHLRYAPAMQEAQRARLELEGDLRVAVAEGQFLLHYQPLIDLASGQLLGSEALLRWQHPQRGLVPPIEFITVLEEMGLIAEVGRWVMQRACCVTARWSHEHGRALKVAVNVSPLQFAQGEAFVETVRAVLAETGLPPQQLQLELTEGLLMSQSEQSLALMHQLRALGVSLAIDDFGTGYSSLAYLRSFPVDTLKIDRSFIRDLGPRPEHITLVYAIVQLGHNLGMKVTAEGIETAEQRSQLADLRCDTGQGYFLGRPVPEEVYARLLASGEPLVPAIVAPVVVQAAVLAAASGPVPAAGTGPTLSMPEPVPV</sequence>
<dbReference type="PANTHER" id="PTHR44757">
    <property type="entry name" value="DIGUANYLATE CYCLASE DGCP"/>
    <property type="match status" value="1"/>
</dbReference>
<keyword evidence="5" id="KW-1185">Reference proteome</keyword>
<dbReference type="InterPro" id="IPR043128">
    <property type="entry name" value="Rev_trsase/Diguanyl_cyclase"/>
</dbReference>
<evidence type="ECO:0000256" key="1">
    <source>
        <dbReference type="SAM" id="Phobius"/>
    </source>
</evidence>
<feature type="transmembrane region" description="Helical" evidence="1">
    <location>
        <begin position="140"/>
        <end position="162"/>
    </location>
</feature>
<feature type="domain" description="GGDEF" evidence="3">
    <location>
        <begin position="211"/>
        <end position="348"/>
    </location>
</feature>
<dbReference type="InterPro" id="IPR029787">
    <property type="entry name" value="Nucleotide_cyclase"/>
</dbReference>
<evidence type="ECO:0000259" key="2">
    <source>
        <dbReference type="PROSITE" id="PS50883"/>
    </source>
</evidence>
<protein>
    <recommendedName>
        <fullName evidence="6">Diguanylate cyclase (GGDEF) domain-containing protein</fullName>
    </recommendedName>
</protein>
<dbReference type="RefSeq" id="WP_251972805.1">
    <property type="nucleotide sequence ID" value="NZ_AP025730.1"/>
</dbReference>
<evidence type="ECO:0008006" key="6">
    <source>
        <dbReference type="Google" id="ProtNLM"/>
    </source>
</evidence>
<dbReference type="PROSITE" id="PS50883">
    <property type="entry name" value="EAL"/>
    <property type="match status" value="1"/>
</dbReference>
<keyword evidence="1" id="KW-1133">Transmembrane helix</keyword>
<dbReference type="CDD" id="cd01949">
    <property type="entry name" value="GGDEF"/>
    <property type="match status" value="1"/>
</dbReference>
<feature type="transmembrane region" description="Helical" evidence="1">
    <location>
        <begin position="18"/>
        <end position="37"/>
    </location>
</feature>
<evidence type="ECO:0000259" key="3">
    <source>
        <dbReference type="PROSITE" id="PS50887"/>
    </source>
</evidence>
<keyword evidence="1" id="KW-0812">Transmembrane</keyword>
<dbReference type="NCBIfam" id="TIGR00254">
    <property type="entry name" value="GGDEF"/>
    <property type="match status" value="1"/>
</dbReference>
<evidence type="ECO:0000313" key="4">
    <source>
        <dbReference type="EMBL" id="BDI04702.1"/>
    </source>
</evidence>
<dbReference type="SMART" id="SM00267">
    <property type="entry name" value="GGDEF"/>
    <property type="match status" value="1"/>
</dbReference>
<dbReference type="Pfam" id="PF00990">
    <property type="entry name" value="GGDEF"/>
    <property type="match status" value="1"/>
</dbReference>
<dbReference type="PROSITE" id="PS50887">
    <property type="entry name" value="GGDEF"/>
    <property type="match status" value="1"/>
</dbReference>
<gene>
    <name evidence="4" type="ORF">CATMQ487_16720</name>
</gene>
<name>A0ABM7YK55_9BURK</name>
<reference evidence="4" key="1">
    <citation type="submission" date="2022-04" db="EMBL/GenBank/DDBJ databases">
        <title>Whole genome sequence of Sphaerotilus sp. FB-5.</title>
        <authorList>
            <person name="Takeda M."/>
            <person name="Narihara S."/>
            <person name="Akimoto M."/>
            <person name="Akimoto R."/>
            <person name="Nishiyashiki S."/>
            <person name="Murakami T."/>
        </authorList>
    </citation>
    <scope>NUCLEOTIDE SEQUENCE</scope>
    <source>
        <strain evidence="4">FB-5</strain>
    </source>
</reference>
<dbReference type="CDD" id="cd01948">
    <property type="entry name" value="EAL"/>
    <property type="match status" value="1"/>
</dbReference>
<dbReference type="EMBL" id="AP025730">
    <property type="protein sequence ID" value="BDI04702.1"/>
    <property type="molecule type" value="Genomic_DNA"/>
</dbReference>
<dbReference type="InterPro" id="IPR052155">
    <property type="entry name" value="Biofilm_reg_signaling"/>
</dbReference>
<dbReference type="InterPro" id="IPR001633">
    <property type="entry name" value="EAL_dom"/>
</dbReference>
<evidence type="ECO:0000313" key="5">
    <source>
        <dbReference type="Proteomes" id="UP001057498"/>
    </source>
</evidence>
<keyword evidence="1" id="KW-0472">Membrane</keyword>
<dbReference type="Proteomes" id="UP001057498">
    <property type="component" value="Chromosome"/>
</dbReference>
<dbReference type="SUPFAM" id="SSF141868">
    <property type="entry name" value="EAL domain-like"/>
    <property type="match status" value="1"/>
</dbReference>
<dbReference type="InterPro" id="IPR035919">
    <property type="entry name" value="EAL_sf"/>
</dbReference>
<dbReference type="Gene3D" id="3.30.70.270">
    <property type="match status" value="1"/>
</dbReference>
<organism evidence="4 5">
    <name type="scientific">Sphaerotilus microaerophilus</name>
    <dbReference type="NCBI Taxonomy" id="2914710"/>
    <lineage>
        <taxon>Bacteria</taxon>
        <taxon>Pseudomonadati</taxon>
        <taxon>Pseudomonadota</taxon>
        <taxon>Betaproteobacteria</taxon>
        <taxon>Burkholderiales</taxon>
        <taxon>Sphaerotilaceae</taxon>
        <taxon>Sphaerotilus</taxon>
    </lineage>
</organism>
<accession>A0ABM7YK55</accession>
<proteinExistence type="predicted"/>
<dbReference type="SMART" id="SM00052">
    <property type="entry name" value="EAL"/>
    <property type="match status" value="1"/>
</dbReference>
<dbReference type="Pfam" id="PF00563">
    <property type="entry name" value="EAL"/>
    <property type="match status" value="1"/>
</dbReference>
<feature type="domain" description="EAL" evidence="2">
    <location>
        <begin position="357"/>
        <end position="612"/>
    </location>
</feature>
<dbReference type="Gene3D" id="3.20.20.450">
    <property type="entry name" value="EAL domain"/>
    <property type="match status" value="1"/>
</dbReference>
<dbReference type="InterPro" id="IPR000160">
    <property type="entry name" value="GGDEF_dom"/>
</dbReference>
<dbReference type="SUPFAM" id="SSF55073">
    <property type="entry name" value="Nucleotide cyclase"/>
    <property type="match status" value="1"/>
</dbReference>
<dbReference type="PANTHER" id="PTHR44757:SF2">
    <property type="entry name" value="BIOFILM ARCHITECTURE MAINTENANCE PROTEIN MBAA"/>
    <property type="match status" value="1"/>
</dbReference>